<feature type="transmembrane region" description="Helical" evidence="5">
    <location>
        <begin position="263"/>
        <end position="281"/>
    </location>
</feature>
<feature type="transmembrane region" description="Helical" evidence="5">
    <location>
        <begin position="410"/>
        <end position="431"/>
    </location>
</feature>
<keyword evidence="8" id="KW-1185">Reference proteome</keyword>
<evidence type="ECO:0000313" key="7">
    <source>
        <dbReference type="EMBL" id="CAB9499522.1"/>
    </source>
</evidence>
<evidence type="ECO:0000256" key="4">
    <source>
        <dbReference type="ARBA" id="ARBA00023136"/>
    </source>
</evidence>
<evidence type="ECO:0000256" key="5">
    <source>
        <dbReference type="SAM" id="Phobius"/>
    </source>
</evidence>
<organism evidence="7 8">
    <name type="scientific">Seminavis robusta</name>
    <dbReference type="NCBI Taxonomy" id="568900"/>
    <lineage>
        <taxon>Eukaryota</taxon>
        <taxon>Sar</taxon>
        <taxon>Stramenopiles</taxon>
        <taxon>Ochrophyta</taxon>
        <taxon>Bacillariophyta</taxon>
        <taxon>Bacillariophyceae</taxon>
        <taxon>Bacillariophycidae</taxon>
        <taxon>Naviculales</taxon>
        <taxon>Naviculaceae</taxon>
        <taxon>Seminavis</taxon>
    </lineage>
</organism>
<dbReference type="GO" id="GO:0016020">
    <property type="term" value="C:membrane"/>
    <property type="evidence" value="ECO:0007669"/>
    <property type="project" value="UniProtKB-SubCell"/>
</dbReference>
<sequence>MITSEQQSNSYGAVDVHVCSDEESQQTELLTTTYQNDGVGCVANLPDGFFESVKFDAGGQQDHGGTATIFSEVMNISKNLLGAGVLSMSGGIAMYASNPWAVLSGSFWIVLQAAIFGYFCIVIAKVCKFTKSKTIRECWEKTMGDRFAVAIVVVIGLNPLQGTLAYSSILSQTFRSLSASLNVEFTHVESLLVVTIFGLLPLCLMKNIDALAPFSILGTASVLLTALGMIYRCLDGSYSPDGIYYHDLSPKMRPSFGDYNEPFSMKVMPLVCMIFEAYVMHYNSPRFYMELKDRSIPRFTRCVGGAFGLSASVYVAIASAGFLTFGANSDTYILNNYSHKDPVATICRLLVGISVLTIYPMAFIGVRDAVLDVIKIPVERQTNFFLNALTVALLSLITFTAVFVTDLGVINSVGGGSVAVMMCFVFPALMFQKTISGLGSMALDGQHVEVKVVMLLMTVGCIIGIAGVATELALYEG</sequence>
<evidence type="ECO:0000256" key="1">
    <source>
        <dbReference type="ARBA" id="ARBA00004141"/>
    </source>
</evidence>
<proteinExistence type="predicted"/>
<feature type="domain" description="Amino acid transporter transmembrane" evidence="6">
    <location>
        <begin position="66"/>
        <end position="439"/>
    </location>
</feature>
<evidence type="ECO:0000259" key="6">
    <source>
        <dbReference type="Pfam" id="PF01490"/>
    </source>
</evidence>
<protein>
    <submittedName>
        <fullName evidence="7">Sodium-coupled neutral amino acid transporter 11</fullName>
    </submittedName>
</protein>
<dbReference type="EMBL" id="CAICTM010000062">
    <property type="protein sequence ID" value="CAB9499522.1"/>
    <property type="molecule type" value="Genomic_DNA"/>
</dbReference>
<dbReference type="AlphaFoldDB" id="A0A9N8DAX7"/>
<dbReference type="Pfam" id="PF01490">
    <property type="entry name" value="Aa_trans"/>
    <property type="match status" value="1"/>
</dbReference>
<gene>
    <name evidence="7" type="ORF">SEMRO_63_G035740.1</name>
</gene>
<dbReference type="PANTHER" id="PTHR22950:SF652">
    <property type="entry name" value="TRANSMEMBRANE AMINO ACID TRANSPORTER FAMILY PROTEIN"/>
    <property type="match status" value="1"/>
</dbReference>
<reference evidence="7" key="1">
    <citation type="submission" date="2020-06" db="EMBL/GenBank/DDBJ databases">
        <authorList>
            <consortium name="Plant Systems Biology data submission"/>
        </authorList>
    </citation>
    <scope>NUCLEOTIDE SEQUENCE</scope>
    <source>
        <strain evidence="7">D6</strain>
    </source>
</reference>
<feature type="transmembrane region" description="Helical" evidence="5">
    <location>
        <begin position="80"/>
        <end position="101"/>
    </location>
</feature>
<feature type="transmembrane region" description="Helical" evidence="5">
    <location>
        <begin position="186"/>
        <end position="204"/>
    </location>
</feature>
<feature type="transmembrane region" description="Helical" evidence="5">
    <location>
        <begin position="384"/>
        <end position="404"/>
    </location>
</feature>
<feature type="transmembrane region" description="Helical" evidence="5">
    <location>
        <begin position="452"/>
        <end position="475"/>
    </location>
</feature>
<feature type="transmembrane region" description="Helical" evidence="5">
    <location>
        <begin position="107"/>
        <end position="127"/>
    </location>
</feature>
<feature type="transmembrane region" description="Helical" evidence="5">
    <location>
        <begin position="147"/>
        <end position="166"/>
    </location>
</feature>
<dbReference type="InterPro" id="IPR013057">
    <property type="entry name" value="AA_transpt_TM"/>
</dbReference>
<keyword evidence="2 5" id="KW-0812">Transmembrane</keyword>
<feature type="transmembrane region" description="Helical" evidence="5">
    <location>
        <begin position="343"/>
        <end position="364"/>
    </location>
</feature>
<name>A0A9N8DAX7_9STRA</name>
<dbReference type="GO" id="GO:0015179">
    <property type="term" value="F:L-amino acid transmembrane transporter activity"/>
    <property type="evidence" value="ECO:0007669"/>
    <property type="project" value="TreeGrafter"/>
</dbReference>
<dbReference type="Proteomes" id="UP001153069">
    <property type="component" value="Unassembled WGS sequence"/>
</dbReference>
<dbReference type="OrthoDB" id="28208at2759"/>
<feature type="transmembrane region" description="Helical" evidence="5">
    <location>
        <begin position="302"/>
        <end position="323"/>
    </location>
</feature>
<evidence type="ECO:0000256" key="2">
    <source>
        <dbReference type="ARBA" id="ARBA00022692"/>
    </source>
</evidence>
<feature type="transmembrane region" description="Helical" evidence="5">
    <location>
        <begin position="211"/>
        <end position="231"/>
    </location>
</feature>
<keyword evidence="4 5" id="KW-0472">Membrane</keyword>
<keyword evidence="3 5" id="KW-1133">Transmembrane helix</keyword>
<evidence type="ECO:0000256" key="3">
    <source>
        <dbReference type="ARBA" id="ARBA00022989"/>
    </source>
</evidence>
<evidence type="ECO:0000313" key="8">
    <source>
        <dbReference type="Proteomes" id="UP001153069"/>
    </source>
</evidence>
<comment type="caution">
    <text evidence="7">The sequence shown here is derived from an EMBL/GenBank/DDBJ whole genome shotgun (WGS) entry which is preliminary data.</text>
</comment>
<comment type="subcellular location">
    <subcellularLocation>
        <location evidence="1">Membrane</location>
        <topology evidence="1">Multi-pass membrane protein</topology>
    </subcellularLocation>
</comment>
<accession>A0A9N8DAX7</accession>
<dbReference type="PANTHER" id="PTHR22950">
    <property type="entry name" value="AMINO ACID TRANSPORTER"/>
    <property type="match status" value="1"/>
</dbReference>